<accession>A0ABT5VIU5</accession>
<name>A0ABT5VIU5_9BACI</name>
<reference evidence="2" key="1">
    <citation type="submission" date="2024-05" db="EMBL/GenBank/DDBJ databases">
        <title>Alkalihalobacillus sp. strain MEB203 novel alkaliphilic bacterium from Lonar Lake, India.</title>
        <authorList>
            <person name="Joshi A."/>
            <person name="Thite S."/>
            <person name="Mengade P."/>
        </authorList>
    </citation>
    <scope>NUCLEOTIDE SEQUENCE</scope>
    <source>
        <strain evidence="2">MEB 203</strain>
    </source>
</reference>
<proteinExistence type="predicted"/>
<keyword evidence="1" id="KW-0812">Transmembrane</keyword>
<organism evidence="2 3">
    <name type="scientific">Alkalihalobacterium chitinilyticum</name>
    <dbReference type="NCBI Taxonomy" id="2980103"/>
    <lineage>
        <taxon>Bacteria</taxon>
        <taxon>Bacillati</taxon>
        <taxon>Bacillota</taxon>
        <taxon>Bacilli</taxon>
        <taxon>Bacillales</taxon>
        <taxon>Bacillaceae</taxon>
        <taxon>Alkalihalobacterium</taxon>
    </lineage>
</organism>
<keyword evidence="1" id="KW-1133">Transmembrane helix</keyword>
<feature type="transmembrane region" description="Helical" evidence="1">
    <location>
        <begin position="12"/>
        <end position="28"/>
    </location>
</feature>
<keyword evidence="3" id="KW-1185">Reference proteome</keyword>
<keyword evidence="1" id="KW-0472">Membrane</keyword>
<evidence type="ECO:0000313" key="2">
    <source>
        <dbReference type="EMBL" id="MDE5415370.1"/>
    </source>
</evidence>
<sequence length="142" mass="16694">MEKIYHTKEGKTIWVILIFLTIINLFMLNERIMFLPYIALVIFVCALFLSYEFKIKGNTLTYRVILFGLVIVKKEATADEVKEIYFISLRGVPNVLIKPTKGMRWKLAKFKPETYADDVYDFAEQHGIKKVELNGYQPSYRK</sequence>
<feature type="transmembrane region" description="Helical" evidence="1">
    <location>
        <begin position="34"/>
        <end position="53"/>
    </location>
</feature>
<dbReference type="RefSeq" id="WP_275119967.1">
    <property type="nucleotide sequence ID" value="NZ_JAOTPO010000015.1"/>
</dbReference>
<dbReference type="EMBL" id="JAOTPO010000015">
    <property type="protein sequence ID" value="MDE5415370.1"/>
    <property type="molecule type" value="Genomic_DNA"/>
</dbReference>
<protein>
    <submittedName>
        <fullName evidence="2">Uncharacterized protein</fullName>
    </submittedName>
</protein>
<dbReference type="Proteomes" id="UP001148125">
    <property type="component" value="Unassembled WGS sequence"/>
</dbReference>
<comment type="caution">
    <text evidence="2">The sequence shown here is derived from an EMBL/GenBank/DDBJ whole genome shotgun (WGS) entry which is preliminary data.</text>
</comment>
<evidence type="ECO:0000313" key="3">
    <source>
        <dbReference type="Proteomes" id="UP001148125"/>
    </source>
</evidence>
<gene>
    <name evidence="2" type="ORF">N7Z68_18580</name>
</gene>
<evidence type="ECO:0000256" key="1">
    <source>
        <dbReference type="SAM" id="Phobius"/>
    </source>
</evidence>